<name>A0A8K0K6P5_LADFU</name>
<dbReference type="EMBL" id="KZ308363">
    <property type="protein sequence ID" value="KAG8228240.1"/>
    <property type="molecule type" value="Genomic_DNA"/>
</dbReference>
<keyword evidence="1" id="KW-0479">Metal-binding</keyword>
<dbReference type="InterPro" id="IPR054722">
    <property type="entry name" value="PolX-like_BBD"/>
</dbReference>
<dbReference type="InterPro" id="IPR036875">
    <property type="entry name" value="Znf_CCHC_sf"/>
</dbReference>
<accession>A0A8K0K6P5</accession>
<evidence type="ECO:0000313" key="5">
    <source>
        <dbReference type="Proteomes" id="UP000792457"/>
    </source>
</evidence>
<organism evidence="4 5">
    <name type="scientific">Ladona fulva</name>
    <name type="common">Scarce chaser dragonfly</name>
    <name type="synonym">Libellula fulva</name>
    <dbReference type="NCBI Taxonomy" id="123851"/>
    <lineage>
        <taxon>Eukaryota</taxon>
        <taxon>Metazoa</taxon>
        <taxon>Ecdysozoa</taxon>
        <taxon>Arthropoda</taxon>
        <taxon>Hexapoda</taxon>
        <taxon>Insecta</taxon>
        <taxon>Pterygota</taxon>
        <taxon>Palaeoptera</taxon>
        <taxon>Odonata</taxon>
        <taxon>Epiprocta</taxon>
        <taxon>Anisoptera</taxon>
        <taxon>Libelluloidea</taxon>
        <taxon>Libellulidae</taxon>
        <taxon>Ladona</taxon>
    </lineage>
</organism>
<sequence length="401" mass="43565">METVKQKLLQEGYRMSTDIKASVVAFATGHKSNRSPFPSSSGVKSGTGSRKKSAFDISKVRCHRCHEYGHMARDCLEKNTNGRENNVAWLTAMSCEEVKKKWYIDSCSLVHMTRCKDLLTDFDCDASKNLEITVANNQKIGVASTGVAQTNLVQGGVQTISNVYYAPDLSANLLSVSCMTKNGSSVLFTEKGCEIYESVSLDVKGNLIASGSIESGVYTVDINEGKELTGKEILDKCLAITVEPPYNDHPRGISKSVVIGGGRYGEVKWGRCVGGGEGGIEEDEELPTVGEEELPNAGEEGVQHNLVGEENAELRRSSRLRVPRTCPCCYLSQPSGGTVGTKPPPPLTFASLIPNNPSQEDPLLDLEVHQLGQLFKNMIAAGRIRLQDQHKACPYLHIILA</sequence>
<dbReference type="Proteomes" id="UP000792457">
    <property type="component" value="Unassembled WGS sequence"/>
</dbReference>
<dbReference type="InterPro" id="IPR001878">
    <property type="entry name" value="Znf_CCHC"/>
</dbReference>
<comment type="caution">
    <text evidence="4">The sequence shown here is derived from an EMBL/GenBank/DDBJ whole genome shotgun (WGS) entry which is preliminary data.</text>
</comment>
<reference evidence="4" key="1">
    <citation type="submission" date="2013-04" db="EMBL/GenBank/DDBJ databases">
        <authorList>
            <person name="Qu J."/>
            <person name="Murali S.C."/>
            <person name="Bandaranaike D."/>
            <person name="Bellair M."/>
            <person name="Blankenburg K."/>
            <person name="Chao H."/>
            <person name="Dinh H."/>
            <person name="Doddapaneni H."/>
            <person name="Downs B."/>
            <person name="Dugan-Rocha S."/>
            <person name="Elkadiri S."/>
            <person name="Gnanaolivu R.D."/>
            <person name="Hernandez B."/>
            <person name="Javaid M."/>
            <person name="Jayaseelan J.C."/>
            <person name="Lee S."/>
            <person name="Li M."/>
            <person name="Ming W."/>
            <person name="Munidasa M."/>
            <person name="Muniz J."/>
            <person name="Nguyen L."/>
            <person name="Ongeri F."/>
            <person name="Osuji N."/>
            <person name="Pu L.-L."/>
            <person name="Puazo M."/>
            <person name="Qu C."/>
            <person name="Quiroz J."/>
            <person name="Raj R."/>
            <person name="Weissenberger G."/>
            <person name="Xin Y."/>
            <person name="Zou X."/>
            <person name="Han Y."/>
            <person name="Richards S."/>
            <person name="Worley K."/>
            <person name="Muzny D."/>
            <person name="Gibbs R."/>
        </authorList>
    </citation>
    <scope>NUCLEOTIDE SEQUENCE</scope>
    <source>
        <strain evidence="4">Sampled in the wild</strain>
    </source>
</reference>
<gene>
    <name evidence="4" type="ORF">J437_LFUL004366</name>
</gene>
<keyword evidence="5" id="KW-1185">Reference proteome</keyword>
<protein>
    <recommendedName>
        <fullName evidence="3">CCHC-type domain-containing protein</fullName>
    </recommendedName>
</protein>
<reference evidence="4" key="2">
    <citation type="submission" date="2017-10" db="EMBL/GenBank/DDBJ databases">
        <title>Ladona fulva Genome sequencing and assembly.</title>
        <authorList>
            <person name="Murali S."/>
            <person name="Richards S."/>
            <person name="Bandaranaike D."/>
            <person name="Bellair M."/>
            <person name="Blankenburg K."/>
            <person name="Chao H."/>
            <person name="Dinh H."/>
            <person name="Doddapaneni H."/>
            <person name="Dugan-Rocha S."/>
            <person name="Elkadiri S."/>
            <person name="Gnanaolivu R."/>
            <person name="Hernandez B."/>
            <person name="Skinner E."/>
            <person name="Javaid M."/>
            <person name="Lee S."/>
            <person name="Li M."/>
            <person name="Ming W."/>
            <person name="Munidasa M."/>
            <person name="Muniz J."/>
            <person name="Nguyen L."/>
            <person name="Hughes D."/>
            <person name="Osuji N."/>
            <person name="Pu L.-L."/>
            <person name="Puazo M."/>
            <person name="Qu C."/>
            <person name="Quiroz J."/>
            <person name="Raj R."/>
            <person name="Weissenberger G."/>
            <person name="Xin Y."/>
            <person name="Zou X."/>
            <person name="Han Y."/>
            <person name="Worley K."/>
            <person name="Muzny D."/>
            <person name="Gibbs R."/>
        </authorList>
    </citation>
    <scope>NUCLEOTIDE SEQUENCE</scope>
    <source>
        <strain evidence="4">Sampled in the wild</strain>
    </source>
</reference>
<feature type="compositionally biased region" description="Polar residues" evidence="2">
    <location>
        <begin position="34"/>
        <end position="48"/>
    </location>
</feature>
<evidence type="ECO:0000259" key="3">
    <source>
        <dbReference type="PROSITE" id="PS50158"/>
    </source>
</evidence>
<dbReference type="Pfam" id="PF22936">
    <property type="entry name" value="Pol_BBD"/>
    <property type="match status" value="1"/>
</dbReference>
<keyword evidence="1" id="KW-0863">Zinc-finger</keyword>
<feature type="domain" description="CCHC-type" evidence="3">
    <location>
        <begin position="61"/>
        <end position="75"/>
    </location>
</feature>
<dbReference type="OrthoDB" id="7435684at2759"/>
<evidence type="ECO:0000256" key="2">
    <source>
        <dbReference type="SAM" id="MobiDB-lite"/>
    </source>
</evidence>
<evidence type="ECO:0000313" key="4">
    <source>
        <dbReference type="EMBL" id="KAG8228240.1"/>
    </source>
</evidence>
<dbReference type="GO" id="GO:0008270">
    <property type="term" value="F:zinc ion binding"/>
    <property type="evidence" value="ECO:0007669"/>
    <property type="project" value="UniProtKB-KW"/>
</dbReference>
<dbReference type="GO" id="GO:0003676">
    <property type="term" value="F:nucleic acid binding"/>
    <property type="evidence" value="ECO:0007669"/>
    <property type="project" value="InterPro"/>
</dbReference>
<dbReference type="SUPFAM" id="SSF57756">
    <property type="entry name" value="Retrovirus zinc finger-like domains"/>
    <property type="match status" value="1"/>
</dbReference>
<dbReference type="PROSITE" id="PS50158">
    <property type="entry name" value="ZF_CCHC"/>
    <property type="match status" value="1"/>
</dbReference>
<feature type="region of interest" description="Disordered" evidence="2">
    <location>
        <begin position="30"/>
        <end position="52"/>
    </location>
</feature>
<proteinExistence type="predicted"/>
<keyword evidence="1" id="KW-0862">Zinc</keyword>
<evidence type="ECO:0000256" key="1">
    <source>
        <dbReference type="PROSITE-ProRule" id="PRU00047"/>
    </source>
</evidence>
<dbReference type="Gene3D" id="4.10.60.10">
    <property type="entry name" value="Zinc finger, CCHC-type"/>
    <property type="match status" value="1"/>
</dbReference>
<dbReference type="AlphaFoldDB" id="A0A8K0K6P5"/>